<evidence type="ECO:0000256" key="2">
    <source>
        <dbReference type="ARBA" id="ARBA00022801"/>
    </source>
</evidence>
<evidence type="ECO:0000313" key="7">
    <source>
        <dbReference type="Proteomes" id="UP001489004"/>
    </source>
</evidence>
<dbReference type="AlphaFoldDB" id="A0AAW1PFV3"/>
<dbReference type="InterPro" id="IPR000157">
    <property type="entry name" value="TIR_dom"/>
</dbReference>
<gene>
    <name evidence="6" type="ORF">WJX72_005946</name>
</gene>
<dbReference type="EC" id="3.2.2.6" evidence="1"/>
<dbReference type="PANTHER" id="PTHR32009">
    <property type="entry name" value="TMV RESISTANCE PROTEIN N-LIKE"/>
    <property type="match status" value="1"/>
</dbReference>
<dbReference type="InterPro" id="IPR035897">
    <property type="entry name" value="Toll_tir_struct_dom_sf"/>
</dbReference>
<keyword evidence="2" id="KW-0378">Hydrolase</keyword>
<dbReference type="SMART" id="SM00255">
    <property type="entry name" value="TIR"/>
    <property type="match status" value="1"/>
</dbReference>
<evidence type="ECO:0000256" key="3">
    <source>
        <dbReference type="ARBA" id="ARBA00023027"/>
    </source>
</evidence>
<organism evidence="6 7">
    <name type="scientific">[Myrmecia] bisecta</name>
    <dbReference type="NCBI Taxonomy" id="41462"/>
    <lineage>
        <taxon>Eukaryota</taxon>
        <taxon>Viridiplantae</taxon>
        <taxon>Chlorophyta</taxon>
        <taxon>core chlorophytes</taxon>
        <taxon>Trebouxiophyceae</taxon>
        <taxon>Trebouxiales</taxon>
        <taxon>Trebouxiaceae</taxon>
        <taxon>Myrmecia</taxon>
    </lineage>
</organism>
<dbReference type="GO" id="GO:0061809">
    <property type="term" value="F:NAD+ nucleosidase activity, cyclic ADP-ribose generating"/>
    <property type="evidence" value="ECO:0007669"/>
    <property type="project" value="UniProtKB-EC"/>
</dbReference>
<feature type="domain" description="TIR" evidence="5">
    <location>
        <begin position="14"/>
        <end position="160"/>
    </location>
</feature>
<evidence type="ECO:0000313" key="6">
    <source>
        <dbReference type="EMBL" id="KAK9807677.1"/>
    </source>
</evidence>
<protein>
    <recommendedName>
        <fullName evidence="1">ADP-ribosyl cyclase/cyclic ADP-ribose hydrolase</fullName>
        <ecNumber evidence="1">3.2.2.6</ecNumber>
    </recommendedName>
</protein>
<comment type="catalytic activity">
    <reaction evidence="4">
        <text>NAD(+) + H2O = ADP-D-ribose + nicotinamide + H(+)</text>
        <dbReference type="Rhea" id="RHEA:16301"/>
        <dbReference type="ChEBI" id="CHEBI:15377"/>
        <dbReference type="ChEBI" id="CHEBI:15378"/>
        <dbReference type="ChEBI" id="CHEBI:17154"/>
        <dbReference type="ChEBI" id="CHEBI:57540"/>
        <dbReference type="ChEBI" id="CHEBI:57967"/>
        <dbReference type="EC" id="3.2.2.6"/>
    </reaction>
    <physiologicalReaction direction="left-to-right" evidence="4">
        <dbReference type="Rhea" id="RHEA:16302"/>
    </physiologicalReaction>
</comment>
<dbReference type="EMBL" id="JALJOR010000012">
    <property type="protein sequence ID" value="KAK9807677.1"/>
    <property type="molecule type" value="Genomic_DNA"/>
</dbReference>
<proteinExistence type="predicted"/>
<name>A0AAW1PFV3_9CHLO</name>
<reference evidence="6 7" key="1">
    <citation type="journal article" date="2024" name="Nat. Commun.">
        <title>Phylogenomics reveals the evolutionary origins of lichenization in chlorophyte algae.</title>
        <authorList>
            <person name="Puginier C."/>
            <person name="Libourel C."/>
            <person name="Otte J."/>
            <person name="Skaloud P."/>
            <person name="Haon M."/>
            <person name="Grisel S."/>
            <person name="Petersen M."/>
            <person name="Berrin J.G."/>
            <person name="Delaux P.M."/>
            <person name="Dal Grande F."/>
            <person name="Keller J."/>
        </authorList>
    </citation>
    <scope>NUCLEOTIDE SEQUENCE [LARGE SCALE GENOMIC DNA]</scope>
    <source>
        <strain evidence="6 7">SAG 2043</strain>
    </source>
</reference>
<keyword evidence="7" id="KW-1185">Reference proteome</keyword>
<sequence>MEGQRQETMEAGSYDCDVFISQCGPDTKLGFVSHLEVLLKRQNVRVFVDNHVLFPGDAAWQTMQAVLRSARIQLIVLSPGYQQSWYCMETLRIAMETPHRVRPVFFGVRPGAMDDDALVDALRQLKQSDPQMPAALLETWVDALTSLARLSGWRHDPLTE</sequence>
<evidence type="ECO:0000256" key="4">
    <source>
        <dbReference type="ARBA" id="ARBA00047304"/>
    </source>
</evidence>
<comment type="caution">
    <text evidence="6">The sequence shown here is derived from an EMBL/GenBank/DDBJ whole genome shotgun (WGS) entry which is preliminary data.</text>
</comment>
<accession>A0AAW1PFV3</accession>
<dbReference type="Proteomes" id="UP001489004">
    <property type="component" value="Unassembled WGS sequence"/>
</dbReference>
<dbReference type="PROSITE" id="PS50104">
    <property type="entry name" value="TIR"/>
    <property type="match status" value="1"/>
</dbReference>
<dbReference type="PANTHER" id="PTHR32009:SF39">
    <property type="entry name" value="TIR DOMAIN-CONTAINING PROTEIN"/>
    <property type="match status" value="1"/>
</dbReference>
<dbReference type="Pfam" id="PF01582">
    <property type="entry name" value="TIR"/>
    <property type="match status" value="1"/>
</dbReference>
<dbReference type="SUPFAM" id="SSF52200">
    <property type="entry name" value="Toll/Interleukin receptor TIR domain"/>
    <property type="match status" value="1"/>
</dbReference>
<evidence type="ECO:0000259" key="5">
    <source>
        <dbReference type="PROSITE" id="PS50104"/>
    </source>
</evidence>
<dbReference type="GO" id="GO:0007165">
    <property type="term" value="P:signal transduction"/>
    <property type="evidence" value="ECO:0007669"/>
    <property type="project" value="InterPro"/>
</dbReference>
<keyword evidence="3" id="KW-0520">NAD</keyword>
<evidence type="ECO:0000256" key="1">
    <source>
        <dbReference type="ARBA" id="ARBA00011982"/>
    </source>
</evidence>
<dbReference type="Gene3D" id="3.40.50.10140">
    <property type="entry name" value="Toll/interleukin-1 receptor homology (TIR) domain"/>
    <property type="match status" value="1"/>
</dbReference>